<protein>
    <submittedName>
        <fullName evidence="1">Uncharacterized protein</fullName>
    </submittedName>
</protein>
<reference evidence="1" key="1">
    <citation type="submission" date="2020-03" db="EMBL/GenBank/DDBJ databases">
        <title>The deep terrestrial virosphere.</title>
        <authorList>
            <person name="Holmfeldt K."/>
            <person name="Nilsson E."/>
            <person name="Simone D."/>
            <person name="Lopez-Fernandez M."/>
            <person name="Wu X."/>
            <person name="de Brujin I."/>
            <person name="Lundin D."/>
            <person name="Andersson A."/>
            <person name="Bertilsson S."/>
            <person name="Dopson M."/>
        </authorList>
    </citation>
    <scope>NUCLEOTIDE SEQUENCE</scope>
    <source>
        <strain evidence="1">TM448A00302</strain>
    </source>
</reference>
<dbReference type="AlphaFoldDB" id="A0A6H1ZES8"/>
<accession>A0A6H1ZES8</accession>
<evidence type="ECO:0000313" key="1">
    <source>
        <dbReference type="EMBL" id="QJA46038.1"/>
    </source>
</evidence>
<name>A0A6H1ZES8_9ZZZZ</name>
<organism evidence="1">
    <name type="scientific">viral metagenome</name>
    <dbReference type="NCBI Taxonomy" id="1070528"/>
    <lineage>
        <taxon>unclassified sequences</taxon>
        <taxon>metagenomes</taxon>
        <taxon>organismal metagenomes</taxon>
    </lineage>
</organism>
<gene>
    <name evidence="1" type="ORF">TM448A00302_0046</name>
</gene>
<dbReference type="EMBL" id="MT144001">
    <property type="protein sequence ID" value="QJA46038.1"/>
    <property type="molecule type" value="Genomic_DNA"/>
</dbReference>
<proteinExistence type="predicted"/>
<sequence>MAKHIKAKSAHNLPQTKGFICTTCGCKLRIVYKHKRKFYCHKHALMNGWKPPVLIDVTRTTPKKRNATRIGSGGLTT</sequence>